<comment type="caution">
    <text evidence="2">The sequence shown here is derived from an EMBL/GenBank/DDBJ whole genome shotgun (WGS) entry which is preliminary data.</text>
</comment>
<gene>
    <name evidence="2" type="ORF">K493DRAFT_308074</name>
</gene>
<name>A0A1Y1X6J7_9FUNG</name>
<feature type="compositionally biased region" description="Pro residues" evidence="1">
    <location>
        <begin position="22"/>
        <end position="34"/>
    </location>
</feature>
<evidence type="ECO:0000313" key="2">
    <source>
        <dbReference type="EMBL" id="ORX81410.1"/>
    </source>
</evidence>
<sequence>MDLEWGGGETVSAFLPSHPQLYPQPQPRPRPGPRTQPSIPYLFFPNAGESATRLDRNGDISTGKPHPSAVWWLAQNGMKPTWKLHGTCQIRPMPYRANQRANFVQHYGVVACHRKMVSSISQPP</sequence>
<evidence type="ECO:0000313" key="3">
    <source>
        <dbReference type="Proteomes" id="UP000193498"/>
    </source>
</evidence>
<keyword evidence="3" id="KW-1185">Reference proteome</keyword>
<accession>A0A1Y1X6J7</accession>
<evidence type="ECO:0000256" key="1">
    <source>
        <dbReference type="SAM" id="MobiDB-lite"/>
    </source>
</evidence>
<dbReference type="EMBL" id="MCFE01000704">
    <property type="protein sequence ID" value="ORX81410.1"/>
    <property type="molecule type" value="Genomic_DNA"/>
</dbReference>
<proteinExistence type="predicted"/>
<dbReference type="AlphaFoldDB" id="A0A1Y1X6J7"/>
<organism evidence="2 3">
    <name type="scientific">Basidiobolus meristosporus CBS 931.73</name>
    <dbReference type="NCBI Taxonomy" id="1314790"/>
    <lineage>
        <taxon>Eukaryota</taxon>
        <taxon>Fungi</taxon>
        <taxon>Fungi incertae sedis</taxon>
        <taxon>Zoopagomycota</taxon>
        <taxon>Entomophthoromycotina</taxon>
        <taxon>Basidiobolomycetes</taxon>
        <taxon>Basidiobolales</taxon>
        <taxon>Basidiobolaceae</taxon>
        <taxon>Basidiobolus</taxon>
    </lineage>
</organism>
<dbReference type="InParanoid" id="A0A1Y1X6J7"/>
<reference evidence="2 3" key="1">
    <citation type="submission" date="2016-07" db="EMBL/GenBank/DDBJ databases">
        <title>Pervasive Adenine N6-methylation of Active Genes in Fungi.</title>
        <authorList>
            <consortium name="DOE Joint Genome Institute"/>
            <person name="Mondo S.J."/>
            <person name="Dannebaum R.O."/>
            <person name="Kuo R.C."/>
            <person name="Labutti K."/>
            <person name="Haridas S."/>
            <person name="Kuo A."/>
            <person name="Salamov A."/>
            <person name="Ahrendt S.R."/>
            <person name="Lipzen A."/>
            <person name="Sullivan W."/>
            <person name="Andreopoulos W.B."/>
            <person name="Clum A."/>
            <person name="Lindquist E."/>
            <person name="Daum C."/>
            <person name="Ramamoorthy G.K."/>
            <person name="Gryganskyi A."/>
            <person name="Culley D."/>
            <person name="Magnuson J.K."/>
            <person name="James T.Y."/>
            <person name="O'Malley M.A."/>
            <person name="Stajich J.E."/>
            <person name="Spatafora J.W."/>
            <person name="Visel A."/>
            <person name="Grigoriev I.V."/>
        </authorList>
    </citation>
    <scope>NUCLEOTIDE SEQUENCE [LARGE SCALE GENOMIC DNA]</scope>
    <source>
        <strain evidence="2 3">CBS 931.73</strain>
    </source>
</reference>
<protein>
    <submittedName>
        <fullName evidence="2">Uncharacterized protein</fullName>
    </submittedName>
</protein>
<dbReference type="Proteomes" id="UP000193498">
    <property type="component" value="Unassembled WGS sequence"/>
</dbReference>
<feature type="region of interest" description="Disordered" evidence="1">
    <location>
        <begin position="1"/>
        <end position="40"/>
    </location>
</feature>